<keyword evidence="2" id="KW-0378">Hydrolase</keyword>
<sequence length="610" mass="68539">MDVPLHAPTTTAAGWFSSPISYEDLEDAYRHFDLQVPDDFTEHPDQYILDCFKARQTNSGPIAAQQSREALYKIGLATGRWSLVEVSKPIEEDTGSEVARSASSTKRPVPWYTKDSRNDTARFEAVRDVLVGAGTGEWDPPYFHYLNFNDLNPWDSVDDPDPFDDYFSASPNGAAHISRIAYSWFEKDTRGTASRFPAVCDILLQIKDCEYAMAALEEGLARVGHPYTTDMCSARENVIVELQKLQCHLDEATASLPLAEAFRKDQAYQTCSDALALPELLEHILSFISVKDILSVQQASKTCYEIVSTSPRLQYRMGLRADFDGFHVLPLGRPAGSRYSRRGYPGSCDPGLQYPRFACFSSHNLSNVAWDTTCLGRLCMQRLPPADFTEASVTVTIEADAVGRLPTIGSRYQAMLVSQPPIEQMTIGLTWWPSIGGRRTSRSHEMFPPFNSQDLPTVTVRGAGLTLGKLWDAAEHLLRTHGIDHASQPFNPRKQRDLYEVKFEGTVRLRYDEPVVCPDKGIVYGCPFDQQGMDAQAKSEEQVIHERYLKRAAKDWVSHKSRVEAYSRVMRTSRMQDHRNPTEDELKKTWSAVREAINEIANGNEGVVGE</sequence>
<dbReference type="SUPFAM" id="SSF81383">
    <property type="entry name" value="F-box domain"/>
    <property type="match status" value="1"/>
</dbReference>
<evidence type="ECO:0000313" key="3">
    <source>
        <dbReference type="Proteomes" id="UP001310594"/>
    </source>
</evidence>
<evidence type="ECO:0000313" key="2">
    <source>
        <dbReference type="EMBL" id="KAK5694269.1"/>
    </source>
</evidence>
<dbReference type="AlphaFoldDB" id="A0AAN7VVR1"/>
<dbReference type="CDD" id="cd09917">
    <property type="entry name" value="F-box_SF"/>
    <property type="match status" value="1"/>
</dbReference>
<dbReference type="EMBL" id="JAVRQU010000016">
    <property type="protein sequence ID" value="KAK5694269.1"/>
    <property type="molecule type" value="Genomic_DNA"/>
</dbReference>
<dbReference type="Proteomes" id="UP001310594">
    <property type="component" value="Unassembled WGS sequence"/>
</dbReference>
<name>A0AAN7VVR1_9PEZI</name>
<feature type="domain" description="F-box" evidence="1">
    <location>
        <begin position="278"/>
        <end position="312"/>
    </location>
</feature>
<dbReference type="GO" id="GO:0004843">
    <property type="term" value="F:cysteine-type deubiquitinase activity"/>
    <property type="evidence" value="ECO:0007669"/>
    <property type="project" value="UniProtKB-EC"/>
</dbReference>
<dbReference type="GO" id="GO:0006508">
    <property type="term" value="P:proteolysis"/>
    <property type="evidence" value="ECO:0007669"/>
    <property type="project" value="UniProtKB-KW"/>
</dbReference>
<keyword evidence="2" id="KW-0645">Protease</keyword>
<accession>A0AAN7VVR1</accession>
<dbReference type="Pfam" id="PF00646">
    <property type="entry name" value="F-box"/>
    <property type="match status" value="1"/>
</dbReference>
<proteinExistence type="predicted"/>
<dbReference type="InterPro" id="IPR036047">
    <property type="entry name" value="F-box-like_dom_sf"/>
</dbReference>
<evidence type="ECO:0000259" key="1">
    <source>
        <dbReference type="Pfam" id="PF00646"/>
    </source>
</evidence>
<comment type="caution">
    <text evidence="2">The sequence shown here is derived from an EMBL/GenBank/DDBJ whole genome shotgun (WGS) entry which is preliminary data.</text>
</comment>
<dbReference type="InterPro" id="IPR001810">
    <property type="entry name" value="F-box_dom"/>
</dbReference>
<dbReference type="EC" id="3.4.19.12" evidence="2"/>
<protein>
    <submittedName>
        <fullName evidence="2">Ubiquitin-specific protease ubp2</fullName>
        <ecNumber evidence="2">3.4.19.12</ecNumber>
    </submittedName>
</protein>
<gene>
    <name evidence="2" type="primary">UBP2_2</name>
    <name evidence="2" type="ORF">LTR97_009891</name>
</gene>
<organism evidence="2 3">
    <name type="scientific">Elasticomyces elasticus</name>
    <dbReference type="NCBI Taxonomy" id="574655"/>
    <lineage>
        <taxon>Eukaryota</taxon>
        <taxon>Fungi</taxon>
        <taxon>Dikarya</taxon>
        <taxon>Ascomycota</taxon>
        <taxon>Pezizomycotina</taxon>
        <taxon>Dothideomycetes</taxon>
        <taxon>Dothideomycetidae</taxon>
        <taxon>Mycosphaerellales</taxon>
        <taxon>Teratosphaeriaceae</taxon>
        <taxon>Elasticomyces</taxon>
    </lineage>
</organism>
<reference evidence="2" key="1">
    <citation type="submission" date="2023-08" db="EMBL/GenBank/DDBJ databases">
        <title>Black Yeasts Isolated from many extreme environments.</title>
        <authorList>
            <person name="Coleine C."/>
            <person name="Stajich J.E."/>
            <person name="Selbmann L."/>
        </authorList>
    </citation>
    <scope>NUCLEOTIDE SEQUENCE</scope>
    <source>
        <strain evidence="2">CCFEE 5810</strain>
    </source>
</reference>